<reference evidence="2 3" key="1">
    <citation type="submission" date="2006-03" db="EMBL/GenBank/DDBJ databases">
        <authorList>
            <person name="Bartlett D.H."/>
            <person name="Valle G."/>
            <person name="Lauro F.M."/>
            <person name="Vezzi A."/>
            <person name="Simonato F."/>
            <person name="Eloe E."/>
            <person name="Vitulo N."/>
            <person name="Stratton T.K."/>
            <person name="D'angelo M."/>
            <person name="Ferriera S."/>
            <person name="Johnson J."/>
            <person name="Kravitz S."/>
            <person name="Beeson K."/>
            <person name="Sutton G."/>
            <person name="Rogers Y."/>
            <person name="Friedman R."/>
            <person name="Frazier M."/>
            <person name="Venter J.C."/>
        </authorList>
    </citation>
    <scope>NUCLEOTIDE SEQUENCE [LARGE SCALE GENOMIC DNA]</scope>
    <source>
        <strain evidence="2 3">3TCK</strain>
    </source>
</reference>
<sequence>MKKSIMYPLVAFAAVALGTHALNHNWFSDIEVSFMLLLIPVSTIIASELLKA</sequence>
<comment type="caution">
    <text evidence="2">The sequence shown here is derived from an EMBL/GenBank/DDBJ whole genome shotgun (WGS) entry which is preliminary data.</text>
</comment>
<protein>
    <submittedName>
        <fullName evidence="2">Uncharacterized protein</fullName>
    </submittedName>
</protein>
<dbReference type="AlphaFoldDB" id="Q1ZBC8"/>
<proteinExistence type="predicted"/>
<dbReference type="EMBL" id="AAPH01000001">
    <property type="protein sequence ID" value="EAS45214.1"/>
    <property type="molecule type" value="Genomic_DNA"/>
</dbReference>
<keyword evidence="1" id="KW-0472">Membrane</keyword>
<evidence type="ECO:0000313" key="2">
    <source>
        <dbReference type="EMBL" id="EAS45214.1"/>
    </source>
</evidence>
<gene>
    <name evidence="2" type="ORF">P3TCK_02536</name>
</gene>
<feature type="transmembrane region" description="Helical" evidence="1">
    <location>
        <begin position="31"/>
        <end position="50"/>
    </location>
</feature>
<dbReference type="RefSeq" id="WP_006228515.1">
    <property type="nucleotide sequence ID" value="NZ_CH724134.1"/>
</dbReference>
<keyword evidence="1" id="KW-0812">Transmembrane</keyword>
<evidence type="ECO:0000313" key="3">
    <source>
        <dbReference type="Proteomes" id="UP000003789"/>
    </source>
</evidence>
<dbReference type="HOGENOM" id="CLU_3083050_0_0_6"/>
<dbReference type="Proteomes" id="UP000003789">
    <property type="component" value="Unassembled WGS sequence"/>
</dbReference>
<name>Q1ZBC8_9GAMM</name>
<accession>Q1ZBC8</accession>
<organism evidence="2 3">
    <name type="scientific">Photobacterium profundum 3TCK</name>
    <dbReference type="NCBI Taxonomy" id="314280"/>
    <lineage>
        <taxon>Bacteria</taxon>
        <taxon>Pseudomonadati</taxon>
        <taxon>Pseudomonadota</taxon>
        <taxon>Gammaproteobacteria</taxon>
        <taxon>Vibrionales</taxon>
        <taxon>Vibrionaceae</taxon>
        <taxon>Photobacterium</taxon>
    </lineage>
</organism>
<evidence type="ECO:0000256" key="1">
    <source>
        <dbReference type="SAM" id="Phobius"/>
    </source>
</evidence>
<keyword evidence="1" id="KW-1133">Transmembrane helix</keyword>